<keyword evidence="6 8" id="KW-0804">Transcription</keyword>
<dbReference type="KEGG" id="pkz:C5L36_0B01670"/>
<keyword evidence="5 8" id="KW-0010">Activator</keyword>
<dbReference type="GO" id="GO:0016592">
    <property type="term" value="C:mediator complex"/>
    <property type="evidence" value="ECO:0007669"/>
    <property type="project" value="EnsemblFungi"/>
</dbReference>
<dbReference type="VEuPathDB" id="FungiDB:C5L36_0B01670"/>
<dbReference type="HOGENOM" id="CLU_071681_3_1_1"/>
<reference evidence="12" key="1">
    <citation type="journal article" date="2014" name="Microb. Cell Fact.">
        <title>Exploiting Issatchenkia orientalis SD108 for succinic acid production.</title>
        <authorList>
            <person name="Xiao H."/>
            <person name="Shao Z."/>
            <person name="Jiang Y."/>
            <person name="Dole S."/>
            <person name="Zhao H."/>
        </authorList>
    </citation>
    <scope>NUCLEOTIDE SEQUENCE [LARGE SCALE GENOMIC DNA]</scope>
    <source>
        <strain evidence="12">SD108</strain>
    </source>
</reference>
<feature type="region of interest" description="Disordered" evidence="9">
    <location>
        <begin position="116"/>
        <end position="148"/>
    </location>
</feature>
<dbReference type="AlphaFoldDB" id="A0A099NYZ5"/>
<dbReference type="Gene3D" id="1.10.10.1340">
    <property type="entry name" value="Mediator of RNA polymerase II, submodule Med31 (Soh1)"/>
    <property type="match status" value="1"/>
</dbReference>
<evidence type="ECO:0000256" key="4">
    <source>
        <dbReference type="ARBA" id="ARBA00023015"/>
    </source>
</evidence>
<evidence type="ECO:0000256" key="8">
    <source>
        <dbReference type="RuleBase" id="RU364129"/>
    </source>
</evidence>
<evidence type="ECO:0000313" key="13">
    <source>
        <dbReference type="Proteomes" id="UP000249293"/>
    </source>
</evidence>
<dbReference type="InterPro" id="IPR038089">
    <property type="entry name" value="Med31_sf"/>
</dbReference>
<evidence type="ECO:0000256" key="7">
    <source>
        <dbReference type="ARBA" id="ARBA00023242"/>
    </source>
</evidence>
<dbReference type="Proteomes" id="UP000249293">
    <property type="component" value="Chromosome 2"/>
</dbReference>
<evidence type="ECO:0000313" key="12">
    <source>
        <dbReference type="Proteomes" id="UP000029867"/>
    </source>
</evidence>
<evidence type="ECO:0000256" key="3">
    <source>
        <dbReference type="ARBA" id="ARBA00019660"/>
    </source>
</evidence>
<comment type="function">
    <text evidence="8">Component of the Mediator complex, a coactivator involved in the regulated transcription of nearly all RNA polymerase II-dependent genes. Mediator functions as a bridge to convey information from gene-specific regulatory proteins to the basal RNA polymerase II transcription machinery. Mediator is recruited to promoters by direct interactions with regulatory proteins and serves as a scaffold for the assembly of a functional preinitiation complex with RNA polymerase II and the general transcription factors.</text>
</comment>
<comment type="subunit">
    <text evidence="8">Component of the Mediator complex.</text>
</comment>
<proteinExistence type="inferred from homology"/>
<dbReference type="STRING" id="4909.A0A099NYZ5"/>
<gene>
    <name evidence="10" type="ORF">C5L36_0B01670</name>
    <name evidence="11" type="ORF">JL09_g3774</name>
</gene>
<evidence type="ECO:0000313" key="11">
    <source>
        <dbReference type="EMBL" id="KGK37086.1"/>
    </source>
</evidence>
<reference evidence="10 13" key="3">
    <citation type="submission" date="2018-06" db="EMBL/GenBank/DDBJ databases">
        <title>Population genomics shows no distinction between pathogenic Candida krusei and environmental Pichia kudriavzevii: One species, four names.</title>
        <authorList>
            <person name="Douglass A.P."/>
            <person name="Offei B."/>
            <person name="Braun-Galleani S."/>
            <person name="Coughlan A.Y."/>
            <person name="Martos A."/>
            <person name="Ortiz-Merino R.A."/>
            <person name="Byrne K.P."/>
            <person name="Wolfe K.H."/>
        </authorList>
    </citation>
    <scope>NUCLEOTIDE SEQUENCE [LARGE SCALE GENOMIC DNA]</scope>
    <source>
        <strain evidence="10 13">CBS573</strain>
    </source>
</reference>
<evidence type="ECO:0000256" key="9">
    <source>
        <dbReference type="SAM" id="MobiDB-lite"/>
    </source>
</evidence>
<dbReference type="OrthoDB" id="10257739at2759"/>
<dbReference type="EMBL" id="CP028774">
    <property type="protein sequence ID" value="AWU74903.1"/>
    <property type="molecule type" value="Genomic_DNA"/>
</dbReference>
<name>A0A099NYZ5_PICKU</name>
<dbReference type="Pfam" id="PF05669">
    <property type="entry name" value="Med31"/>
    <property type="match status" value="1"/>
</dbReference>
<dbReference type="PANTHER" id="PTHR13186">
    <property type="entry name" value="MEDIATOR OF RNA POLYMERASE II TRANSCRIPTION SUBUNIT 31"/>
    <property type="match status" value="1"/>
</dbReference>
<sequence length="148" mass="17424">MTEIPPVDELPSRWEIELEFVQSLANTQYLMYLAQQGCFKDETFLNYLNYLNYWKDPQYSKFLVYPDCLHILTLLQNENFRKQLLNQNFTSILYNDMVDYWREPLIKDEKEKDKGILNGVSASPEKVKGETVEAGASLSPEKDKQEIK</sequence>
<keyword evidence="13" id="KW-1185">Reference proteome</keyword>
<comment type="subcellular location">
    <subcellularLocation>
        <location evidence="1 8">Nucleus</location>
    </subcellularLocation>
</comment>
<dbReference type="Proteomes" id="UP000029867">
    <property type="component" value="Unassembled WGS sequence"/>
</dbReference>
<reference evidence="11" key="2">
    <citation type="submission" date="2014-08" db="EMBL/GenBank/DDBJ databases">
        <title>Exploiting Issatchenkia orientalis SD108 for Succinic Acid Production.</title>
        <authorList>
            <person name="Xiao H."/>
            <person name="Shao Z."/>
            <person name="Jiang Y."/>
            <person name="Dole S."/>
            <person name="Zhao H."/>
        </authorList>
    </citation>
    <scope>NUCLEOTIDE SEQUENCE [LARGE SCALE GENOMIC DNA]</scope>
    <source>
        <strain evidence="11">SD108</strain>
    </source>
</reference>
<evidence type="ECO:0000256" key="6">
    <source>
        <dbReference type="ARBA" id="ARBA00023163"/>
    </source>
</evidence>
<dbReference type="eggNOG" id="KOG4086">
    <property type="taxonomic scope" value="Eukaryota"/>
</dbReference>
<keyword evidence="7 8" id="KW-0539">Nucleus</keyword>
<evidence type="ECO:0000313" key="10">
    <source>
        <dbReference type="EMBL" id="AWU74903.1"/>
    </source>
</evidence>
<evidence type="ECO:0000256" key="5">
    <source>
        <dbReference type="ARBA" id="ARBA00023159"/>
    </source>
</evidence>
<evidence type="ECO:0000256" key="1">
    <source>
        <dbReference type="ARBA" id="ARBA00004123"/>
    </source>
</evidence>
<evidence type="ECO:0000256" key="2">
    <source>
        <dbReference type="ARBA" id="ARBA00006378"/>
    </source>
</evidence>
<dbReference type="GO" id="GO:0006355">
    <property type="term" value="P:regulation of DNA-templated transcription"/>
    <property type="evidence" value="ECO:0007669"/>
    <property type="project" value="InterPro"/>
</dbReference>
<dbReference type="RefSeq" id="XP_029320380.1">
    <property type="nucleotide sequence ID" value="XM_029464521.1"/>
</dbReference>
<protein>
    <recommendedName>
        <fullName evidence="3 8">Mediator of RNA polymerase II transcription subunit 31</fullName>
    </recommendedName>
</protein>
<dbReference type="EMBL" id="JQFK01000044">
    <property type="protein sequence ID" value="KGK37086.1"/>
    <property type="molecule type" value="Genomic_DNA"/>
</dbReference>
<dbReference type="InterPro" id="IPR008831">
    <property type="entry name" value="Mediator_Med31"/>
</dbReference>
<comment type="similarity">
    <text evidence="2 8">Belongs to the Mediator complex subunit 31 family.</text>
</comment>
<organism evidence="11 12">
    <name type="scientific">Pichia kudriavzevii</name>
    <name type="common">Yeast</name>
    <name type="synonym">Issatchenkia orientalis</name>
    <dbReference type="NCBI Taxonomy" id="4909"/>
    <lineage>
        <taxon>Eukaryota</taxon>
        <taxon>Fungi</taxon>
        <taxon>Dikarya</taxon>
        <taxon>Ascomycota</taxon>
        <taxon>Saccharomycotina</taxon>
        <taxon>Pichiomycetes</taxon>
        <taxon>Pichiales</taxon>
        <taxon>Pichiaceae</taxon>
        <taxon>Pichia</taxon>
    </lineage>
</organism>
<dbReference type="GO" id="GO:0003712">
    <property type="term" value="F:transcription coregulator activity"/>
    <property type="evidence" value="ECO:0007669"/>
    <property type="project" value="InterPro"/>
</dbReference>
<accession>A0A099NYZ5</accession>
<keyword evidence="4 8" id="KW-0805">Transcription regulation</keyword>
<dbReference type="GeneID" id="40382668"/>